<dbReference type="InterPro" id="IPR011051">
    <property type="entry name" value="RmlC_Cupin_sf"/>
</dbReference>
<dbReference type="InterPro" id="IPR012864">
    <property type="entry name" value="PCO/ADO"/>
</dbReference>
<dbReference type="GO" id="GO:0005739">
    <property type="term" value="C:mitochondrion"/>
    <property type="evidence" value="ECO:0007669"/>
    <property type="project" value="TreeGrafter"/>
</dbReference>
<dbReference type="CDD" id="cd20289">
    <property type="entry name" value="cupin_ADO"/>
    <property type="match status" value="1"/>
</dbReference>
<feature type="region of interest" description="Disordered" evidence="4">
    <location>
        <begin position="48"/>
        <end position="73"/>
    </location>
</feature>
<dbReference type="AlphaFoldDB" id="A0A6P4YPU1"/>
<gene>
    <name evidence="6" type="primary">LOC109471516</name>
</gene>
<reference evidence="6" key="1">
    <citation type="submission" date="2025-08" db="UniProtKB">
        <authorList>
            <consortium name="RefSeq"/>
        </authorList>
    </citation>
    <scope>IDENTIFICATION</scope>
    <source>
        <tissue evidence="6">Gonad</tissue>
    </source>
</reference>
<evidence type="ECO:0000256" key="3">
    <source>
        <dbReference type="ARBA" id="ARBA00023004"/>
    </source>
</evidence>
<sequence>MAALVEKIAKQALLTFDFASPHWERSLKDNFGKLTSFMNQLTYRDVNIEPRTEEKQPRRSLRGRPVSSQDDPAPVTYMPICNHEFFTMGIFLVKGGERIPLHDHPDMHGVCKVLYGTVSIRSYNRLDPSANGTQPPPPLPDFDTPLPPWQRNSLVACTANGQLQLDENSEACVLEPLRGNLHEIVAVDGPAAFLDVLAPPYDHDGSTDRDCHYYRPVTPVKDPAQLQEDDVHWLMRISQPRDFWCDAEPYPGPSVSV</sequence>
<evidence type="ECO:0000256" key="2">
    <source>
        <dbReference type="ARBA" id="ARBA00023002"/>
    </source>
</evidence>
<dbReference type="Proteomes" id="UP000515135">
    <property type="component" value="Unplaced"/>
</dbReference>
<evidence type="ECO:0000256" key="1">
    <source>
        <dbReference type="ARBA" id="ARBA00022723"/>
    </source>
</evidence>
<evidence type="ECO:0000313" key="5">
    <source>
        <dbReference type="Proteomes" id="UP000515135"/>
    </source>
</evidence>
<evidence type="ECO:0000313" key="6">
    <source>
        <dbReference type="RefSeq" id="XP_019626413.1"/>
    </source>
</evidence>
<name>A0A6P4YPU1_BRABE</name>
<dbReference type="GO" id="GO:0016702">
    <property type="term" value="F:oxidoreductase activity, acting on single donors with incorporation of molecular oxygen, incorporation of two atoms of oxygen"/>
    <property type="evidence" value="ECO:0007669"/>
    <property type="project" value="InterPro"/>
</dbReference>
<dbReference type="InterPro" id="IPR014710">
    <property type="entry name" value="RmlC-like_jellyroll"/>
</dbReference>
<keyword evidence="2" id="KW-0560">Oxidoreductase</keyword>
<keyword evidence="3" id="KW-0408">Iron</keyword>
<dbReference type="OrthoDB" id="271433at2759"/>
<keyword evidence="5" id="KW-1185">Reference proteome</keyword>
<proteinExistence type="predicted"/>
<organism evidence="5 6">
    <name type="scientific">Branchiostoma belcheri</name>
    <name type="common">Amphioxus</name>
    <dbReference type="NCBI Taxonomy" id="7741"/>
    <lineage>
        <taxon>Eukaryota</taxon>
        <taxon>Metazoa</taxon>
        <taxon>Chordata</taxon>
        <taxon>Cephalochordata</taxon>
        <taxon>Leptocardii</taxon>
        <taxon>Amphioxiformes</taxon>
        <taxon>Branchiostomatidae</taxon>
        <taxon>Branchiostoma</taxon>
    </lineage>
</organism>
<dbReference type="KEGG" id="bbel:109471516"/>
<dbReference type="SUPFAM" id="SSF51182">
    <property type="entry name" value="RmlC-like cupins"/>
    <property type="match status" value="1"/>
</dbReference>
<dbReference type="RefSeq" id="XP_019626413.1">
    <property type="nucleotide sequence ID" value="XM_019770854.1"/>
</dbReference>
<protein>
    <submittedName>
        <fullName evidence="6">2-aminoethanethiol dioxygenase-like</fullName>
    </submittedName>
</protein>
<keyword evidence="1" id="KW-0479">Metal-binding</keyword>
<dbReference type="PANTHER" id="PTHR22966">
    <property type="entry name" value="2-AMINOETHANETHIOL DIOXYGENASE"/>
    <property type="match status" value="1"/>
</dbReference>
<dbReference type="GO" id="GO:0046872">
    <property type="term" value="F:metal ion binding"/>
    <property type="evidence" value="ECO:0007669"/>
    <property type="project" value="UniProtKB-KW"/>
</dbReference>
<dbReference type="PANTHER" id="PTHR22966:SF61">
    <property type="entry name" value="2-AMINOETHANETHIOL DIOXYGENASE"/>
    <property type="match status" value="1"/>
</dbReference>
<dbReference type="Gene3D" id="2.60.120.10">
    <property type="entry name" value="Jelly Rolls"/>
    <property type="match status" value="1"/>
</dbReference>
<evidence type="ECO:0000256" key="4">
    <source>
        <dbReference type="SAM" id="MobiDB-lite"/>
    </source>
</evidence>
<accession>A0A6P4YPU1</accession>
<dbReference type="GeneID" id="109471516"/>
<feature type="compositionally biased region" description="Basic and acidic residues" evidence="4">
    <location>
        <begin position="48"/>
        <end position="57"/>
    </location>
</feature>
<dbReference type="Pfam" id="PF07847">
    <property type="entry name" value="PCO_ADO"/>
    <property type="match status" value="1"/>
</dbReference>